<evidence type="ECO:0000313" key="1">
    <source>
        <dbReference type="EMBL" id="QDV21727.1"/>
    </source>
</evidence>
<name>A0A518FZE2_9BACT</name>
<gene>
    <name evidence="1" type="ORF">Q31a_00060</name>
</gene>
<sequence>MVDPDTMKAWEAFPAEAMVRPSIRRISSSRVEHEHVLVASISS</sequence>
<accession>A0A518FZE2</accession>
<protein>
    <submittedName>
        <fullName evidence="1">Uncharacterized protein</fullName>
    </submittedName>
</protein>
<proteinExistence type="predicted"/>
<evidence type="ECO:0000313" key="2">
    <source>
        <dbReference type="Proteomes" id="UP000318017"/>
    </source>
</evidence>
<dbReference type="KEGG" id="ahel:Q31a_00060"/>
<dbReference type="AlphaFoldDB" id="A0A518FZE2"/>
<organism evidence="1 2">
    <name type="scientific">Aureliella helgolandensis</name>
    <dbReference type="NCBI Taxonomy" id="2527968"/>
    <lineage>
        <taxon>Bacteria</taxon>
        <taxon>Pseudomonadati</taxon>
        <taxon>Planctomycetota</taxon>
        <taxon>Planctomycetia</taxon>
        <taxon>Pirellulales</taxon>
        <taxon>Pirellulaceae</taxon>
        <taxon>Aureliella</taxon>
    </lineage>
</organism>
<dbReference type="Proteomes" id="UP000318017">
    <property type="component" value="Chromosome"/>
</dbReference>
<dbReference type="EMBL" id="CP036298">
    <property type="protein sequence ID" value="QDV21727.1"/>
    <property type="molecule type" value="Genomic_DNA"/>
</dbReference>
<reference evidence="1 2" key="1">
    <citation type="submission" date="2019-02" db="EMBL/GenBank/DDBJ databases">
        <title>Deep-cultivation of Planctomycetes and their phenomic and genomic characterization uncovers novel biology.</title>
        <authorList>
            <person name="Wiegand S."/>
            <person name="Jogler M."/>
            <person name="Boedeker C."/>
            <person name="Pinto D."/>
            <person name="Vollmers J."/>
            <person name="Rivas-Marin E."/>
            <person name="Kohn T."/>
            <person name="Peeters S.H."/>
            <person name="Heuer A."/>
            <person name="Rast P."/>
            <person name="Oberbeckmann S."/>
            <person name="Bunk B."/>
            <person name="Jeske O."/>
            <person name="Meyerdierks A."/>
            <person name="Storesund J.E."/>
            <person name="Kallscheuer N."/>
            <person name="Luecker S."/>
            <person name="Lage O.M."/>
            <person name="Pohl T."/>
            <person name="Merkel B.J."/>
            <person name="Hornburger P."/>
            <person name="Mueller R.-W."/>
            <person name="Bruemmer F."/>
            <person name="Labrenz M."/>
            <person name="Spormann A.M."/>
            <person name="Op den Camp H."/>
            <person name="Overmann J."/>
            <person name="Amann R."/>
            <person name="Jetten M.S.M."/>
            <person name="Mascher T."/>
            <person name="Medema M.H."/>
            <person name="Devos D.P."/>
            <person name="Kaster A.-K."/>
            <person name="Ovreas L."/>
            <person name="Rohde M."/>
            <person name="Galperin M.Y."/>
            <person name="Jogler C."/>
        </authorList>
    </citation>
    <scope>NUCLEOTIDE SEQUENCE [LARGE SCALE GENOMIC DNA]</scope>
    <source>
        <strain evidence="1 2">Q31a</strain>
    </source>
</reference>
<keyword evidence="2" id="KW-1185">Reference proteome</keyword>